<dbReference type="PANTHER" id="PTHR43612:SF3">
    <property type="entry name" value="TRIFUNCTIONAL ENZYME SUBUNIT ALPHA, MITOCHONDRIAL"/>
    <property type="match status" value="1"/>
</dbReference>
<dbReference type="EMBL" id="JAAMRR010000153">
    <property type="protein sequence ID" value="NGX94228.1"/>
    <property type="molecule type" value="Genomic_DNA"/>
</dbReference>
<proteinExistence type="inferred from homology"/>
<reference evidence="2" key="1">
    <citation type="submission" date="2020-02" db="EMBL/GenBank/DDBJ databases">
        <title>Draft genome sequence of Candidatus Afipia apatlaquensis IBT-C3, a potential strain for decolorization of textile dyes.</title>
        <authorList>
            <person name="Sanchez-Reyes A."/>
            <person name="Breton-Deval L."/>
            <person name="Mangelson H."/>
            <person name="Sanchez-Flores A."/>
        </authorList>
    </citation>
    <scope>NUCLEOTIDE SEQUENCE [LARGE SCALE GENOMIC DNA]</scope>
    <source>
        <strain evidence="2">IBT-C3</strain>
    </source>
</reference>
<dbReference type="AlphaFoldDB" id="A0A7C9VBS5"/>
<sequence>MTYKNFKVETDADGIALVTWDIPGKSMNVLDETTGTELAAIVDATTKDAAIKGVVITSGKEAFSGGADLTMLEGMNRNHAEMLKTKGEEAANKYVFDEVSRLSQNLRKIETSGKPWVAAINGLAFGGAFELALACHYRVASDNPKTRLGLPEIKVGLFPGGGGTQRLPRMIQPMEAV</sequence>
<dbReference type="PROSITE" id="PS00166">
    <property type="entry name" value="ENOYL_COA_HYDRATASE"/>
    <property type="match status" value="1"/>
</dbReference>
<feature type="non-terminal residue" evidence="2">
    <location>
        <position position="177"/>
    </location>
</feature>
<accession>A0A7C9VBS5</accession>
<dbReference type="Proteomes" id="UP000480266">
    <property type="component" value="Unassembled WGS sequence"/>
</dbReference>
<dbReference type="GO" id="GO:0016509">
    <property type="term" value="F:long-chain (3S)-3-hydroxyacyl-CoA dehydrogenase (NAD+) activity"/>
    <property type="evidence" value="ECO:0007669"/>
    <property type="project" value="TreeGrafter"/>
</dbReference>
<dbReference type="PANTHER" id="PTHR43612">
    <property type="entry name" value="TRIFUNCTIONAL ENZYME SUBUNIT ALPHA"/>
    <property type="match status" value="1"/>
</dbReference>
<dbReference type="GO" id="GO:0004300">
    <property type="term" value="F:enoyl-CoA hydratase activity"/>
    <property type="evidence" value="ECO:0007669"/>
    <property type="project" value="TreeGrafter"/>
</dbReference>
<protein>
    <submittedName>
        <fullName evidence="2">3-hydroxyacyl-CoA dehydrogenase</fullName>
    </submittedName>
</protein>
<comment type="caution">
    <text evidence="2">The sequence shown here is derived from an EMBL/GenBank/DDBJ whole genome shotgun (WGS) entry which is preliminary data.</text>
</comment>
<dbReference type="GO" id="GO:0006635">
    <property type="term" value="P:fatty acid beta-oxidation"/>
    <property type="evidence" value="ECO:0007669"/>
    <property type="project" value="TreeGrafter"/>
</dbReference>
<dbReference type="SUPFAM" id="SSF52096">
    <property type="entry name" value="ClpP/crotonase"/>
    <property type="match status" value="1"/>
</dbReference>
<dbReference type="InterPro" id="IPR018376">
    <property type="entry name" value="Enoyl-CoA_hyd/isom_CS"/>
</dbReference>
<dbReference type="Pfam" id="PF00378">
    <property type="entry name" value="ECH_1"/>
    <property type="match status" value="1"/>
</dbReference>
<dbReference type="InterPro" id="IPR029045">
    <property type="entry name" value="ClpP/crotonase-like_dom_sf"/>
</dbReference>
<dbReference type="InterPro" id="IPR001753">
    <property type="entry name" value="Enoyl-CoA_hydra/iso"/>
</dbReference>
<keyword evidence="3" id="KW-1185">Reference proteome</keyword>
<dbReference type="InterPro" id="IPR050136">
    <property type="entry name" value="FA_oxidation_alpha_subunit"/>
</dbReference>
<dbReference type="CDD" id="cd06558">
    <property type="entry name" value="crotonase-like"/>
    <property type="match status" value="1"/>
</dbReference>
<name>A0A7C9VBS5_9BRAD</name>
<evidence type="ECO:0000313" key="3">
    <source>
        <dbReference type="Proteomes" id="UP000480266"/>
    </source>
</evidence>
<evidence type="ECO:0000313" key="2">
    <source>
        <dbReference type="EMBL" id="NGX94228.1"/>
    </source>
</evidence>
<comment type="similarity">
    <text evidence="1">Belongs to the enoyl-CoA hydratase/isomerase family.</text>
</comment>
<dbReference type="Gene3D" id="3.90.226.10">
    <property type="entry name" value="2-enoyl-CoA Hydratase, Chain A, domain 1"/>
    <property type="match status" value="1"/>
</dbReference>
<evidence type="ECO:0000256" key="1">
    <source>
        <dbReference type="RuleBase" id="RU003707"/>
    </source>
</evidence>
<organism evidence="2 3">
    <name type="scientific">Candidatus Afipia apatlaquensis</name>
    <dbReference type="NCBI Taxonomy" id="2712852"/>
    <lineage>
        <taxon>Bacteria</taxon>
        <taxon>Pseudomonadati</taxon>
        <taxon>Pseudomonadota</taxon>
        <taxon>Alphaproteobacteria</taxon>
        <taxon>Hyphomicrobiales</taxon>
        <taxon>Nitrobacteraceae</taxon>
        <taxon>Afipia</taxon>
    </lineage>
</organism>
<gene>
    <name evidence="2" type="ORF">G4V63_02960</name>
</gene>